<comment type="caution">
    <text evidence="1">The sequence shown here is derived from an EMBL/GenBank/DDBJ whole genome shotgun (WGS) entry which is preliminary data.</text>
</comment>
<dbReference type="Proteomes" id="UP001165341">
    <property type="component" value="Unassembled WGS sequence"/>
</dbReference>
<name>A0AA41QSX0_9MICO</name>
<protein>
    <submittedName>
        <fullName evidence="1">Very short patch repair endonuclease</fullName>
    </submittedName>
</protein>
<sequence>MFLDGCFWHGCPEHGTHPRANADRWAVKLR</sequence>
<dbReference type="Gene3D" id="3.40.960.10">
    <property type="entry name" value="VSR Endonuclease"/>
    <property type="match status" value="1"/>
</dbReference>
<gene>
    <name evidence="1" type="ORF">MQH31_03520</name>
</gene>
<keyword evidence="1" id="KW-0378">Hydrolase</keyword>
<keyword evidence="1" id="KW-0255">Endonuclease</keyword>
<accession>A0AA41QSX0</accession>
<keyword evidence="2" id="KW-1185">Reference proteome</keyword>
<dbReference type="EMBL" id="JALGAR010000001">
    <property type="protein sequence ID" value="MCI4656879.1"/>
    <property type="molecule type" value="Genomic_DNA"/>
</dbReference>
<evidence type="ECO:0000313" key="2">
    <source>
        <dbReference type="Proteomes" id="UP001165341"/>
    </source>
</evidence>
<dbReference type="GO" id="GO:0004519">
    <property type="term" value="F:endonuclease activity"/>
    <property type="evidence" value="ECO:0007669"/>
    <property type="project" value="UniProtKB-KW"/>
</dbReference>
<reference evidence="1" key="1">
    <citation type="submission" date="2022-03" db="EMBL/GenBank/DDBJ databases">
        <title>Cryobacterium sp. nov. strain ZS14-85, isolated from Antarctic soil.</title>
        <authorList>
            <person name="Li J."/>
            <person name="Niu G."/>
        </authorList>
    </citation>
    <scope>NUCLEOTIDE SEQUENCE</scope>
    <source>
        <strain evidence="1">ZS14-85</strain>
    </source>
</reference>
<organism evidence="1 2">
    <name type="scientific">Cryobacterium zhongshanensis</name>
    <dbReference type="NCBI Taxonomy" id="2928153"/>
    <lineage>
        <taxon>Bacteria</taxon>
        <taxon>Bacillati</taxon>
        <taxon>Actinomycetota</taxon>
        <taxon>Actinomycetes</taxon>
        <taxon>Micrococcales</taxon>
        <taxon>Microbacteriaceae</taxon>
        <taxon>Cryobacterium</taxon>
    </lineage>
</organism>
<proteinExistence type="predicted"/>
<evidence type="ECO:0000313" key="1">
    <source>
        <dbReference type="EMBL" id="MCI4656879.1"/>
    </source>
</evidence>
<keyword evidence="1" id="KW-0540">Nuclease</keyword>
<dbReference type="AlphaFoldDB" id="A0AA41QSX0"/>